<proteinExistence type="predicted"/>
<gene>
    <name evidence="1" type="ORF">CRV2_00013374</name>
</gene>
<evidence type="ECO:0000313" key="1">
    <source>
        <dbReference type="EMBL" id="CAG9947261.1"/>
    </source>
</evidence>
<reference evidence="1" key="2">
    <citation type="submission" date="2021-10" db="EMBL/GenBank/DDBJ databases">
        <authorList>
            <person name="Piombo E."/>
        </authorList>
    </citation>
    <scope>NUCLEOTIDE SEQUENCE</scope>
</reference>
<protein>
    <submittedName>
        <fullName evidence="1">Uncharacterized protein</fullName>
    </submittedName>
</protein>
<dbReference type="EMBL" id="CADEHS020000011">
    <property type="protein sequence ID" value="CAG9947261.1"/>
    <property type="molecule type" value="Genomic_DNA"/>
</dbReference>
<comment type="caution">
    <text evidence="1">The sequence shown here is derived from an EMBL/GenBank/DDBJ whole genome shotgun (WGS) entry which is preliminary data.</text>
</comment>
<keyword evidence="2" id="KW-1185">Reference proteome</keyword>
<dbReference type="Proteomes" id="UP000836387">
    <property type="component" value="Unassembled WGS sequence"/>
</dbReference>
<sequence length="173" mass="20039">MWNYLVGAFGPYEASRETWAESNEGQRDILVTGLANGTARPWNSISDYQMRIRLRMANSPLPYFSEAQIEAMVPAATRTDDTDKGPYTAWRLAYTGTNNYQWVANPEKETLRMIGYVFWDLDRIDRWDLEALCGWLKDESTSPDEVSTETTWHSTPSMPTTTWAKILQGRRWR</sequence>
<reference evidence="1" key="1">
    <citation type="submission" date="2020-04" db="EMBL/GenBank/DDBJ databases">
        <authorList>
            <person name="Broberg M."/>
        </authorList>
    </citation>
    <scope>NUCLEOTIDE SEQUENCE</scope>
</reference>
<accession>A0ACA9U1T2</accession>
<organism evidence="1 2">
    <name type="scientific">Clonostachys rosea f. rosea IK726</name>
    <dbReference type="NCBI Taxonomy" id="1349383"/>
    <lineage>
        <taxon>Eukaryota</taxon>
        <taxon>Fungi</taxon>
        <taxon>Dikarya</taxon>
        <taxon>Ascomycota</taxon>
        <taxon>Pezizomycotina</taxon>
        <taxon>Sordariomycetes</taxon>
        <taxon>Hypocreomycetidae</taxon>
        <taxon>Hypocreales</taxon>
        <taxon>Bionectriaceae</taxon>
        <taxon>Clonostachys</taxon>
    </lineage>
</organism>
<evidence type="ECO:0000313" key="2">
    <source>
        <dbReference type="Proteomes" id="UP000836387"/>
    </source>
</evidence>
<name>A0ACA9U1T2_BIOOC</name>